<evidence type="ECO:0000313" key="2">
    <source>
        <dbReference type="EMBL" id="KAK9095122.1"/>
    </source>
</evidence>
<dbReference type="AlphaFoldDB" id="A0AAP0ENL3"/>
<reference evidence="2 3" key="1">
    <citation type="submission" date="2024-01" db="EMBL/GenBank/DDBJ databases">
        <title>Genome assemblies of Stephania.</title>
        <authorList>
            <person name="Yang L."/>
        </authorList>
    </citation>
    <scope>NUCLEOTIDE SEQUENCE [LARGE SCALE GENOMIC DNA]</scope>
    <source>
        <strain evidence="2">JXDWG</strain>
        <tissue evidence="2">Leaf</tissue>
    </source>
</reference>
<evidence type="ECO:0000313" key="3">
    <source>
        <dbReference type="Proteomes" id="UP001419268"/>
    </source>
</evidence>
<proteinExistence type="predicted"/>
<accession>A0AAP0ENL3</accession>
<protein>
    <submittedName>
        <fullName evidence="2">Uncharacterized protein</fullName>
    </submittedName>
</protein>
<feature type="region of interest" description="Disordered" evidence="1">
    <location>
        <begin position="1"/>
        <end position="23"/>
    </location>
</feature>
<dbReference type="EMBL" id="JBBNAG010000011">
    <property type="protein sequence ID" value="KAK9095122.1"/>
    <property type="molecule type" value="Genomic_DNA"/>
</dbReference>
<organism evidence="2 3">
    <name type="scientific">Stephania cephalantha</name>
    <dbReference type="NCBI Taxonomy" id="152367"/>
    <lineage>
        <taxon>Eukaryota</taxon>
        <taxon>Viridiplantae</taxon>
        <taxon>Streptophyta</taxon>
        <taxon>Embryophyta</taxon>
        <taxon>Tracheophyta</taxon>
        <taxon>Spermatophyta</taxon>
        <taxon>Magnoliopsida</taxon>
        <taxon>Ranunculales</taxon>
        <taxon>Menispermaceae</taxon>
        <taxon>Menispermoideae</taxon>
        <taxon>Cissampelideae</taxon>
        <taxon>Stephania</taxon>
    </lineage>
</organism>
<gene>
    <name evidence="2" type="ORF">Scep_026591</name>
</gene>
<keyword evidence="3" id="KW-1185">Reference proteome</keyword>
<evidence type="ECO:0000256" key="1">
    <source>
        <dbReference type="SAM" id="MobiDB-lite"/>
    </source>
</evidence>
<sequence length="74" mass="8477">MCSRLGGFQQRPAAQRWCGGGARRQRSKHFVVRRWCGLRRDERSSGGVLSTDRRRDFDEFDDAMDSNGFEGHGT</sequence>
<dbReference type="Proteomes" id="UP001419268">
    <property type="component" value="Unassembled WGS sequence"/>
</dbReference>
<comment type="caution">
    <text evidence="2">The sequence shown here is derived from an EMBL/GenBank/DDBJ whole genome shotgun (WGS) entry which is preliminary data.</text>
</comment>
<name>A0AAP0ENL3_9MAGN</name>